<proteinExistence type="predicted"/>
<evidence type="ECO:0000256" key="1">
    <source>
        <dbReference type="SAM" id="MobiDB-lite"/>
    </source>
</evidence>
<dbReference type="InterPro" id="IPR035992">
    <property type="entry name" value="Ricin_B-like_lectins"/>
</dbReference>
<gene>
    <name evidence="4" type="ORF">G3I71_35915</name>
</gene>
<protein>
    <recommendedName>
        <fullName evidence="3">Ricin B lectin domain-containing protein</fullName>
    </recommendedName>
</protein>
<name>A0A6B3C4A8_9ACTN</name>
<feature type="compositionally biased region" description="Low complexity" evidence="1">
    <location>
        <begin position="180"/>
        <end position="191"/>
    </location>
</feature>
<dbReference type="EMBL" id="JAAGLU010000038">
    <property type="protein sequence ID" value="NEC91070.1"/>
    <property type="molecule type" value="Genomic_DNA"/>
</dbReference>
<organism evidence="4">
    <name type="scientific">Streptomyces sp. SID12501</name>
    <dbReference type="NCBI Taxonomy" id="2706042"/>
    <lineage>
        <taxon>Bacteria</taxon>
        <taxon>Bacillati</taxon>
        <taxon>Actinomycetota</taxon>
        <taxon>Actinomycetes</taxon>
        <taxon>Kitasatosporales</taxon>
        <taxon>Streptomycetaceae</taxon>
        <taxon>Streptomyces</taxon>
    </lineage>
</organism>
<dbReference type="Pfam" id="PF00652">
    <property type="entry name" value="Ricin_B_lectin"/>
    <property type="match status" value="1"/>
</dbReference>
<dbReference type="PROSITE" id="PS50231">
    <property type="entry name" value="RICIN_B_LECTIN"/>
    <property type="match status" value="1"/>
</dbReference>
<feature type="domain" description="Ricin B lectin" evidence="3">
    <location>
        <begin position="190"/>
        <end position="317"/>
    </location>
</feature>
<dbReference type="SUPFAM" id="SSF50370">
    <property type="entry name" value="Ricin B-like lectins"/>
    <property type="match status" value="1"/>
</dbReference>
<comment type="caution">
    <text evidence="4">The sequence shown here is derived from an EMBL/GenBank/DDBJ whole genome shotgun (WGS) entry which is preliminary data.</text>
</comment>
<dbReference type="Gene3D" id="2.80.10.50">
    <property type="match status" value="2"/>
</dbReference>
<keyword evidence="2" id="KW-0812">Transmembrane</keyword>
<feature type="region of interest" description="Disordered" evidence="1">
    <location>
        <begin position="22"/>
        <end position="57"/>
    </location>
</feature>
<reference evidence="4" key="1">
    <citation type="submission" date="2020-01" db="EMBL/GenBank/DDBJ databases">
        <title>Insect and environment-associated Actinomycetes.</title>
        <authorList>
            <person name="Currrie C."/>
            <person name="Chevrette M."/>
            <person name="Carlson C."/>
            <person name="Stubbendieck R."/>
            <person name="Wendt-Pienkowski E."/>
        </authorList>
    </citation>
    <scope>NUCLEOTIDE SEQUENCE</scope>
    <source>
        <strain evidence="4">SID12501</strain>
    </source>
</reference>
<evidence type="ECO:0000256" key="2">
    <source>
        <dbReference type="SAM" id="Phobius"/>
    </source>
</evidence>
<evidence type="ECO:0000259" key="3">
    <source>
        <dbReference type="SMART" id="SM00458"/>
    </source>
</evidence>
<evidence type="ECO:0000313" key="4">
    <source>
        <dbReference type="EMBL" id="NEC91070.1"/>
    </source>
</evidence>
<dbReference type="AlphaFoldDB" id="A0A6B3C4A8"/>
<sequence>MEPPDPDDQRARLLARLASVRALAASSRDATDEEYSPSSEGSGPSAPGPSDAESTARVPGGVVAGAVLLVCALAAVPFLLTSGDDASGRKHGDSTADVPSDVTVRYNSPGVTSGPGTPEPGKGGSSHKPAKDAGEKSPGSPTDEAGGDAANTDADPDSTSSGKPGASGDKNTEPAGEGDTTAASPTTKATAGKMIAGYPSSRCIEISSHSGTDGSPLRLWDCGSSSWQKWVFKSDGSVRSMGLCMDAANAGTANGTRVQLAFCNGGSAQQFNLNNSHDLVSIRAGKCVDAVDKGTGNGTRLQLWDCEGSSNQKWYLK</sequence>
<dbReference type="SMART" id="SM00458">
    <property type="entry name" value="RICIN"/>
    <property type="match status" value="1"/>
</dbReference>
<feature type="transmembrane region" description="Helical" evidence="2">
    <location>
        <begin position="58"/>
        <end position="80"/>
    </location>
</feature>
<feature type="compositionally biased region" description="Polar residues" evidence="1">
    <location>
        <begin position="105"/>
        <end position="115"/>
    </location>
</feature>
<dbReference type="InterPro" id="IPR000772">
    <property type="entry name" value="Ricin_B_lectin"/>
</dbReference>
<dbReference type="RefSeq" id="WP_164321491.1">
    <property type="nucleotide sequence ID" value="NZ_JAAGLU010000038.1"/>
</dbReference>
<accession>A0A6B3C4A8</accession>
<feature type="region of interest" description="Disordered" evidence="1">
    <location>
        <begin position="82"/>
        <end position="192"/>
    </location>
</feature>
<keyword evidence="2" id="KW-0472">Membrane</keyword>
<feature type="compositionally biased region" description="Low complexity" evidence="1">
    <location>
        <begin position="36"/>
        <end position="57"/>
    </location>
</feature>
<keyword evidence="2" id="KW-1133">Transmembrane helix</keyword>